<evidence type="ECO:0000313" key="4">
    <source>
        <dbReference type="Proteomes" id="UP000604046"/>
    </source>
</evidence>
<dbReference type="Gene3D" id="3.30.1370.10">
    <property type="entry name" value="K Homology domain, type 1"/>
    <property type="match status" value="1"/>
</dbReference>
<feature type="region of interest" description="Disordered" evidence="1">
    <location>
        <begin position="94"/>
        <end position="113"/>
    </location>
</feature>
<dbReference type="InterPro" id="IPR004087">
    <property type="entry name" value="KH_dom"/>
</dbReference>
<sequence>MDVGKDEVTKDRTNKHEDKSLKRGKKERKSEKTLHGKKKEHKQKKKDKKDRLQKRSAHGVASLAGAEPKRRLTGLHEADGEDDLLTELLQPKREAAETADKAEGSEAGEVDDEMQEADFWNGVGEEDFEVEEVEEIEATAGPVQEEASATTADVETDTRRVTLVVTVDDAKMLKEKLTLLANVSGARLELSANTLQIKGPQDARIRANHFVHAVLDKGLPQGSAPCEDITTVFVLPEWAETWDGLQAMEEECLDANSVLGMHGVVAACSRKQSLSVLIKLEKLAGRSALAVGQMAGLPYWQKSSKGWLERFQPVIVKKMSPGATKAKVMWCWDGKLIETDGSKLQAAVRVSIYGRPQNRAIAVGKILASADTEAVGLMAAQVDARRNSGDVLFQSEGGPGADGLQEFDLKCNEMLMQRFRQKLCIESSLFASWHLQLQMFLQSMDAKSAGSVPSKLTSDCTAVKIPQQAVGQIMGKQRQNLQKLMRDTETVIVKVKDFKSVESDKRDAEEIANFMRNMYEAEDGTEFAVFGPLLGQKKALASMLATIERLVPGYAMPKEPQEKLEQVEYGLDRLRLPFEFQENASNIKAEILSGATDCHAACVADLLLLAGDRQQRQLAREYAYFLRGKSEGQFPRVPDLETRMDAATLWVDERASKSKWFLAELKALMLETKTCAFFDDGHDEEEKLRRLVFVGTGVKSDVEGIGKRAKDLVQKAIDWIDQRHSSKELKEKPKAKPWMKWADYADSNRWDASEWNSASTWTSESSKHWASENWSRTVPDTTSAASDIPQVPPPMTPAALPKQCVPETPAGFGRHGGSAPITPAVPGLQMAEPEMPAFGPNGSKEPQTPAANNMRPPATPALAKSVAEPATPAQAAMGRRVPGATPALAKSVAEPATPAQTAMGRRVPDPRPLGDSEDTLPPGWQRCFGNIRPYDVI</sequence>
<feature type="compositionally biased region" description="Basic residues" evidence="1">
    <location>
        <begin position="35"/>
        <end position="57"/>
    </location>
</feature>
<gene>
    <name evidence="3" type="ORF">SNAT2548_LOCUS6316</name>
</gene>
<organism evidence="3 4">
    <name type="scientific">Symbiodinium natans</name>
    <dbReference type="NCBI Taxonomy" id="878477"/>
    <lineage>
        <taxon>Eukaryota</taxon>
        <taxon>Sar</taxon>
        <taxon>Alveolata</taxon>
        <taxon>Dinophyceae</taxon>
        <taxon>Suessiales</taxon>
        <taxon>Symbiodiniaceae</taxon>
        <taxon>Symbiodinium</taxon>
    </lineage>
</organism>
<feature type="compositionally biased region" description="Basic and acidic residues" evidence="1">
    <location>
        <begin position="1"/>
        <end position="21"/>
    </location>
</feature>
<dbReference type="GO" id="GO:0003723">
    <property type="term" value="F:RNA binding"/>
    <property type="evidence" value="ECO:0007669"/>
    <property type="project" value="InterPro"/>
</dbReference>
<dbReference type="InterPro" id="IPR036612">
    <property type="entry name" value="KH_dom_type_1_sf"/>
</dbReference>
<dbReference type="OrthoDB" id="422806at2759"/>
<dbReference type="AlphaFoldDB" id="A0A812JIB5"/>
<feature type="compositionally biased region" description="Basic and acidic residues" evidence="1">
    <location>
        <begin position="94"/>
        <end position="104"/>
    </location>
</feature>
<dbReference type="SMART" id="SM00322">
    <property type="entry name" value="KH"/>
    <property type="match status" value="1"/>
</dbReference>
<name>A0A812JIB5_9DINO</name>
<evidence type="ECO:0000259" key="2">
    <source>
        <dbReference type="SMART" id="SM00322"/>
    </source>
</evidence>
<evidence type="ECO:0000256" key="1">
    <source>
        <dbReference type="SAM" id="MobiDB-lite"/>
    </source>
</evidence>
<keyword evidence="4" id="KW-1185">Reference proteome</keyword>
<protein>
    <recommendedName>
        <fullName evidence="2">K Homology domain-containing protein</fullName>
    </recommendedName>
</protein>
<accession>A0A812JIB5</accession>
<reference evidence="3" key="1">
    <citation type="submission" date="2021-02" db="EMBL/GenBank/DDBJ databases">
        <authorList>
            <person name="Dougan E. K."/>
            <person name="Rhodes N."/>
            <person name="Thang M."/>
            <person name="Chan C."/>
        </authorList>
    </citation>
    <scope>NUCLEOTIDE SEQUENCE</scope>
</reference>
<dbReference type="Proteomes" id="UP000604046">
    <property type="component" value="Unassembled WGS sequence"/>
</dbReference>
<comment type="caution">
    <text evidence="3">The sequence shown here is derived from an EMBL/GenBank/DDBJ whole genome shotgun (WGS) entry which is preliminary data.</text>
</comment>
<feature type="compositionally biased region" description="Basic and acidic residues" evidence="1">
    <location>
        <begin position="67"/>
        <end position="78"/>
    </location>
</feature>
<feature type="region of interest" description="Disordered" evidence="1">
    <location>
        <begin position="837"/>
        <end position="926"/>
    </location>
</feature>
<feature type="region of interest" description="Disordered" evidence="1">
    <location>
        <begin position="1"/>
        <end position="84"/>
    </location>
</feature>
<dbReference type="EMBL" id="CAJNDS010000418">
    <property type="protein sequence ID" value="CAE7204048.1"/>
    <property type="molecule type" value="Genomic_DNA"/>
</dbReference>
<proteinExistence type="predicted"/>
<feature type="domain" description="K Homology" evidence="2">
    <location>
        <begin position="457"/>
        <end position="520"/>
    </location>
</feature>
<evidence type="ECO:0000313" key="3">
    <source>
        <dbReference type="EMBL" id="CAE7204048.1"/>
    </source>
</evidence>